<dbReference type="PRINTS" id="PR00295">
    <property type="entry name" value="STEFINA"/>
</dbReference>
<dbReference type="InterPro" id="IPR000010">
    <property type="entry name" value="Cystatin_dom"/>
</dbReference>
<feature type="domain" description="Cystatin" evidence="6">
    <location>
        <begin position="11"/>
        <end position="92"/>
    </location>
</feature>
<proteinExistence type="inferred from homology"/>
<evidence type="ECO:0000256" key="3">
    <source>
        <dbReference type="ARBA" id="ARBA00022490"/>
    </source>
</evidence>
<evidence type="ECO:0000256" key="5">
    <source>
        <dbReference type="ARBA" id="ARBA00022704"/>
    </source>
</evidence>
<dbReference type="AlphaFoldDB" id="A0A8J1J2X7"/>
<reference evidence="8" key="1">
    <citation type="submission" date="2025-08" db="UniProtKB">
        <authorList>
            <consortium name="RefSeq"/>
        </authorList>
    </citation>
    <scope>IDENTIFICATION</scope>
    <source>
        <strain evidence="8">Nigerian</strain>
        <tissue evidence="8">Liver and blood</tissue>
    </source>
</reference>
<evidence type="ECO:0000256" key="1">
    <source>
        <dbReference type="ARBA" id="ARBA00004496"/>
    </source>
</evidence>
<protein>
    <submittedName>
        <fullName evidence="8">Cystatin-A</fullName>
    </submittedName>
</protein>
<dbReference type="InterPro" id="IPR046350">
    <property type="entry name" value="Cystatin_sf"/>
</dbReference>
<keyword evidence="3" id="KW-0963">Cytoplasm</keyword>
<dbReference type="Pfam" id="PF00031">
    <property type="entry name" value="Cystatin"/>
    <property type="match status" value="1"/>
</dbReference>
<dbReference type="GO" id="GO:0005737">
    <property type="term" value="C:cytoplasm"/>
    <property type="evidence" value="ECO:0007669"/>
    <property type="project" value="UniProtKB-SubCell"/>
</dbReference>
<dbReference type="GO" id="GO:0004869">
    <property type="term" value="F:cysteine-type endopeptidase inhibitor activity"/>
    <property type="evidence" value="ECO:0007669"/>
    <property type="project" value="UniProtKB-KW"/>
</dbReference>
<organism evidence="7 8">
    <name type="scientific">Xenopus tropicalis</name>
    <name type="common">Western clawed frog</name>
    <name type="synonym">Silurana tropicalis</name>
    <dbReference type="NCBI Taxonomy" id="8364"/>
    <lineage>
        <taxon>Eukaryota</taxon>
        <taxon>Metazoa</taxon>
        <taxon>Chordata</taxon>
        <taxon>Craniata</taxon>
        <taxon>Vertebrata</taxon>
        <taxon>Euteleostomi</taxon>
        <taxon>Amphibia</taxon>
        <taxon>Batrachia</taxon>
        <taxon>Anura</taxon>
        <taxon>Pipoidea</taxon>
        <taxon>Pipidae</taxon>
        <taxon>Xenopodinae</taxon>
        <taxon>Xenopus</taxon>
        <taxon>Silurana</taxon>
    </lineage>
</organism>
<dbReference type="PROSITE" id="PS00287">
    <property type="entry name" value="CYSTATIN"/>
    <property type="match status" value="1"/>
</dbReference>
<dbReference type="KEGG" id="xtr:101734526"/>
<evidence type="ECO:0000313" key="9">
    <source>
        <dbReference type="Xenbase" id="XB-GENE-29087843"/>
    </source>
</evidence>
<evidence type="ECO:0000313" key="7">
    <source>
        <dbReference type="Proteomes" id="UP000008143"/>
    </source>
</evidence>
<dbReference type="Proteomes" id="UP000008143">
    <property type="component" value="Chromosome 2"/>
</dbReference>
<evidence type="ECO:0000259" key="6">
    <source>
        <dbReference type="Pfam" id="PF00031"/>
    </source>
</evidence>
<dbReference type="SUPFAM" id="SSF54403">
    <property type="entry name" value="Cystatin/monellin"/>
    <property type="match status" value="1"/>
</dbReference>
<dbReference type="AGR" id="Xenbase:XB-GENE-29087843"/>
<evidence type="ECO:0000256" key="2">
    <source>
        <dbReference type="ARBA" id="ARBA00009403"/>
    </source>
</evidence>
<comment type="similarity">
    <text evidence="2">Belongs to the cystatin family.</text>
</comment>
<dbReference type="RefSeq" id="XP_031752204.1">
    <property type="nucleotide sequence ID" value="XM_031896344.1"/>
</dbReference>
<accession>A0A8J1J2X7</accession>
<keyword evidence="7" id="KW-1185">Reference proteome</keyword>
<dbReference type="OMA" id="RNLHKFH"/>
<dbReference type="Xenbase" id="XB-GENE-29087843">
    <property type="gene designation" value="LOC101734526"/>
</dbReference>
<dbReference type="GeneID" id="101734526"/>
<dbReference type="Gene3D" id="3.10.450.10">
    <property type="match status" value="1"/>
</dbReference>
<keyword evidence="4" id="KW-0646">Protease inhibitor</keyword>
<evidence type="ECO:0000256" key="4">
    <source>
        <dbReference type="ARBA" id="ARBA00022690"/>
    </source>
</evidence>
<sequence length="101" mass="11098">MATKGVPMPGSLGPAKPATADVQKLCDQVKGEVFKKDGRNLHKFHAVSFATQTVAGTNYIILVESDCQEYFLVKIYVDLHSKVELKGFQKGKNKDTPLALF</sequence>
<dbReference type="PANTHER" id="PTHR11414">
    <property type="entry name" value="CYSTATIN FAMILY MEMBER"/>
    <property type="match status" value="1"/>
</dbReference>
<dbReference type="InterPro" id="IPR018073">
    <property type="entry name" value="Prot_inh_cystat_CS"/>
</dbReference>
<comment type="subcellular location">
    <subcellularLocation>
        <location evidence="1">Cytoplasm</location>
    </subcellularLocation>
</comment>
<gene>
    <name evidence="8 9" type="primary">LOC101734526</name>
</gene>
<keyword evidence="5" id="KW-0789">Thiol protease inhibitor</keyword>
<dbReference type="PANTHER" id="PTHR11414:SF21">
    <property type="entry name" value="CYSTATIN 14A, TANDEM DUPLICATE 1-RELATED"/>
    <property type="match status" value="1"/>
</dbReference>
<name>A0A8J1J2X7_XENTR</name>
<dbReference type="InterPro" id="IPR001713">
    <property type="entry name" value="Prot_inh_stefin"/>
</dbReference>
<evidence type="ECO:0000313" key="8">
    <source>
        <dbReference type="RefSeq" id="XP_031752204.1"/>
    </source>
</evidence>
<dbReference type="FunFam" id="3.10.450.10:FF:000001">
    <property type="entry name" value="Cystatin-A"/>
    <property type="match status" value="1"/>
</dbReference>
<dbReference type="OrthoDB" id="2429551at2759"/>